<evidence type="ECO:0000313" key="2">
    <source>
        <dbReference type="Proteomes" id="UP000007838"/>
    </source>
</evidence>
<gene>
    <name evidence="1" type="ORF">EcWSU1_02205</name>
</gene>
<reference evidence="1 2" key="1">
    <citation type="journal article" date="2011" name="Stand. Genomic Sci.">
        <title>Complete genome of the onion pathogen Enterobacter cloacae EcWSU1.</title>
        <authorList>
            <person name="Humann J.L."/>
            <person name="Wildung M."/>
            <person name="Cheng C.H."/>
            <person name="Lee T."/>
            <person name="Stewart J.E."/>
            <person name="Drew J.C."/>
            <person name="Triplett E.W."/>
            <person name="Main D."/>
            <person name="Schroeder B.K."/>
        </authorList>
    </citation>
    <scope>NUCLEOTIDE SEQUENCE [LARGE SCALE GENOMIC DNA]</scope>
    <source>
        <strain evidence="1 2">EcWSU1</strain>
    </source>
</reference>
<sequence>MLKSMLALSSHIEALILSALLTENCLLERLMRILCLDIPAAGASPEKYAPHLTAEALHAWGLYKSGLIRDIYFRQDRPGVAIFLECDAVEEAMNVMAEFPLAKAGLLSFECIPLGSFINWENLFSEEFKN</sequence>
<dbReference type="Proteomes" id="UP000007838">
    <property type="component" value="Chromosome"/>
</dbReference>
<dbReference type="KEGG" id="eec:EcWSU1_02205"/>
<evidence type="ECO:0008006" key="3">
    <source>
        <dbReference type="Google" id="ProtNLM"/>
    </source>
</evidence>
<proteinExistence type="predicted"/>
<protein>
    <recommendedName>
        <fullName evidence="3">Superoxide dismutase</fullName>
    </recommendedName>
</protein>
<organism evidence="1 2">
    <name type="scientific">Enterobacter ludwigii</name>
    <dbReference type="NCBI Taxonomy" id="299767"/>
    <lineage>
        <taxon>Bacteria</taxon>
        <taxon>Pseudomonadati</taxon>
        <taxon>Pseudomonadota</taxon>
        <taxon>Gammaproteobacteria</taxon>
        <taxon>Enterobacterales</taxon>
        <taxon>Enterobacteriaceae</taxon>
        <taxon>Enterobacter</taxon>
        <taxon>Enterobacter cloacae complex</taxon>
    </lineage>
</organism>
<dbReference type="eggNOG" id="COG2350">
    <property type="taxonomic scope" value="Bacteria"/>
</dbReference>
<dbReference type="HOGENOM" id="CLU_157077_1_0_6"/>
<evidence type="ECO:0000313" key="1">
    <source>
        <dbReference type="EMBL" id="AEW73640.1"/>
    </source>
</evidence>
<dbReference type="EMBL" id="CP002886">
    <property type="protein sequence ID" value="AEW73640.1"/>
    <property type="molecule type" value="Genomic_DNA"/>
</dbReference>
<dbReference type="Gene3D" id="3.30.70.1060">
    <property type="entry name" value="Dimeric alpha+beta barrel"/>
    <property type="match status" value="1"/>
</dbReference>
<accession>G8LPI5</accession>
<name>G8LPI5_9ENTR</name>
<dbReference type="AlphaFoldDB" id="G8LPI5"/>